<dbReference type="Proteomes" id="UP000256304">
    <property type="component" value="Unassembled WGS sequence"/>
</dbReference>
<dbReference type="AlphaFoldDB" id="A0A3D9RNT7"/>
<dbReference type="RefSeq" id="WP_116190065.1">
    <property type="nucleotide sequence ID" value="NZ_QTTN01000018.1"/>
</dbReference>
<sequence length="83" mass="9346">MQLTIMGVDDAVVTGNQFVKQSENVNSQGLLLFDVHTSRVDDNIVEGNRVGFYMEDSSDNVLSNNRVLRNYGHSTARFREQPV</sequence>
<dbReference type="SUPFAM" id="SSF51126">
    <property type="entry name" value="Pectin lyase-like"/>
    <property type="match status" value="1"/>
</dbReference>
<dbReference type="InterPro" id="IPR039448">
    <property type="entry name" value="Beta_helix"/>
</dbReference>
<keyword evidence="3" id="KW-1185">Reference proteome</keyword>
<name>A0A3D9RNT7_9BACL</name>
<reference evidence="2 3" key="1">
    <citation type="submission" date="2018-08" db="EMBL/GenBank/DDBJ databases">
        <title>Genomic Encyclopedia of Type Strains, Phase III (KMG-III): the genomes of soil and plant-associated and newly described type strains.</title>
        <authorList>
            <person name="Whitman W."/>
        </authorList>
    </citation>
    <scope>NUCLEOTIDE SEQUENCE [LARGE SCALE GENOMIC DNA]</scope>
    <source>
        <strain evidence="2 3">CGMCC 1.10966</strain>
    </source>
</reference>
<dbReference type="Pfam" id="PF13229">
    <property type="entry name" value="Beta_helix"/>
    <property type="match status" value="1"/>
</dbReference>
<evidence type="ECO:0000313" key="2">
    <source>
        <dbReference type="EMBL" id="REE81549.1"/>
    </source>
</evidence>
<dbReference type="EMBL" id="QTTN01000018">
    <property type="protein sequence ID" value="REE81549.1"/>
    <property type="molecule type" value="Genomic_DNA"/>
</dbReference>
<dbReference type="Gene3D" id="2.160.20.10">
    <property type="entry name" value="Single-stranded right-handed beta-helix, Pectin lyase-like"/>
    <property type="match status" value="1"/>
</dbReference>
<dbReference type="InterPro" id="IPR011050">
    <property type="entry name" value="Pectin_lyase_fold/virulence"/>
</dbReference>
<dbReference type="InterPro" id="IPR022441">
    <property type="entry name" value="Para_beta_helix_rpt-2"/>
</dbReference>
<dbReference type="OrthoDB" id="159063at2"/>
<proteinExistence type="predicted"/>
<accession>A0A3D9RNT7</accession>
<gene>
    <name evidence="2" type="ORF">A8990_11874</name>
</gene>
<evidence type="ECO:0000259" key="1">
    <source>
        <dbReference type="Pfam" id="PF13229"/>
    </source>
</evidence>
<dbReference type="NCBIfam" id="TIGR03804">
    <property type="entry name" value="para_beta_helix"/>
    <property type="match status" value="1"/>
</dbReference>
<comment type="caution">
    <text evidence="2">The sequence shown here is derived from an EMBL/GenBank/DDBJ whole genome shotgun (WGS) entry which is preliminary data.</text>
</comment>
<protein>
    <submittedName>
        <fullName evidence="2">Nitrous oxidase accessory protein</fullName>
    </submittedName>
</protein>
<feature type="domain" description="Right handed beta helix" evidence="1">
    <location>
        <begin position="4"/>
        <end position="73"/>
    </location>
</feature>
<evidence type="ECO:0000313" key="3">
    <source>
        <dbReference type="Proteomes" id="UP000256304"/>
    </source>
</evidence>
<organism evidence="2 3">
    <name type="scientific">Paenibacillus taihuensis</name>
    <dbReference type="NCBI Taxonomy" id="1156355"/>
    <lineage>
        <taxon>Bacteria</taxon>
        <taxon>Bacillati</taxon>
        <taxon>Bacillota</taxon>
        <taxon>Bacilli</taxon>
        <taxon>Bacillales</taxon>
        <taxon>Paenibacillaceae</taxon>
        <taxon>Paenibacillus</taxon>
    </lineage>
</organism>
<dbReference type="InterPro" id="IPR012334">
    <property type="entry name" value="Pectin_lyas_fold"/>
</dbReference>